<accession>A0A820BUM2</accession>
<organism evidence="1 2">
    <name type="scientific">Rotaria sordida</name>
    <dbReference type="NCBI Taxonomy" id="392033"/>
    <lineage>
        <taxon>Eukaryota</taxon>
        <taxon>Metazoa</taxon>
        <taxon>Spiralia</taxon>
        <taxon>Gnathifera</taxon>
        <taxon>Rotifera</taxon>
        <taxon>Eurotatoria</taxon>
        <taxon>Bdelloidea</taxon>
        <taxon>Philodinida</taxon>
        <taxon>Philodinidae</taxon>
        <taxon>Rotaria</taxon>
    </lineage>
</organism>
<comment type="caution">
    <text evidence="1">The sequence shown here is derived from an EMBL/GenBank/DDBJ whole genome shotgun (WGS) entry which is preliminary data.</text>
</comment>
<sequence>LFWHIQSLDADRTGSFNSSMFYLKHVMFTRIKDHSEFYQHSHLDELVELILQHYRSILKLKQNHFCFSL</sequence>
<evidence type="ECO:0000313" key="2">
    <source>
        <dbReference type="Proteomes" id="UP000663874"/>
    </source>
</evidence>
<protein>
    <submittedName>
        <fullName evidence="1">Uncharacterized protein</fullName>
    </submittedName>
</protein>
<feature type="non-terminal residue" evidence="1">
    <location>
        <position position="1"/>
    </location>
</feature>
<dbReference type="Proteomes" id="UP000663874">
    <property type="component" value="Unassembled WGS sequence"/>
</dbReference>
<dbReference type="EMBL" id="CAJOBE010017685">
    <property type="protein sequence ID" value="CAF4213417.1"/>
    <property type="molecule type" value="Genomic_DNA"/>
</dbReference>
<evidence type="ECO:0000313" key="1">
    <source>
        <dbReference type="EMBL" id="CAF4213417.1"/>
    </source>
</evidence>
<gene>
    <name evidence="1" type="ORF">FNK824_LOCUS36887</name>
</gene>
<reference evidence="1" key="1">
    <citation type="submission" date="2021-02" db="EMBL/GenBank/DDBJ databases">
        <authorList>
            <person name="Nowell W R."/>
        </authorList>
    </citation>
    <scope>NUCLEOTIDE SEQUENCE</scope>
</reference>
<name>A0A820BUM2_9BILA</name>
<dbReference type="AlphaFoldDB" id="A0A820BUM2"/>
<proteinExistence type="predicted"/>